<feature type="region of interest" description="Disordered" evidence="2">
    <location>
        <begin position="1"/>
        <end position="24"/>
    </location>
</feature>
<name>A0A291QH01_9ACTN</name>
<dbReference type="InterPro" id="IPR022385">
    <property type="entry name" value="Rhs_assc_core"/>
</dbReference>
<dbReference type="Pfam" id="PF05593">
    <property type="entry name" value="RHS_repeat"/>
    <property type="match status" value="2"/>
</dbReference>
<feature type="region of interest" description="Disordered" evidence="2">
    <location>
        <begin position="1561"/>
        <end position="1580"/>
    </location>
</feature>
<dbReference type="EMBL" id="CP022685">
    <property type="protein sequence ID" value="ATL31090.1"/>
    <property type="molecule type" value="Genomic_DNA"/>
</dbReference>
<gene>
    <name evidence="4" type="ORF">KY5_6072</name>
</gene>
<organism evidence="4 5">
    <name type="scientific">Streptomyces formicae</name>
    <dbReference type="NCBI Taxonomy" id="1616117"/>
    <lineage>
        <taxon>Bacteria</taxon>
        <taxon>Bacillati</taxon>
        <taxon>Actinomycetota</taxon>
        <taxon>Actinomycetes</taxon>
        <taxon>Kitasatosporales</taxon>
        <taxon>Streptomycetaceae</taxon>
        <taxon>Streptomyces</taxon>
    </lineage>
</organism>
<feature type="region of interest" description="Disordered" evidence="2">
    <location>
        <begin position="59"/>
        <end position="112"/>
    </location>
</feature>
<feature type="domain" description="Teneurin-like YD-shell" evidence="3">
    <location>
        <begin position="1404"/>
        <end position="1841"/>
    </location>
</feature>
<reference evidence="4 5" key="1">
    <citation type="submission" date="2017-08" db="EMBL/GenBank/DDBJ databases">
        <title>Complete Genome Sequence of Streptomyces formicae KY5, the formicamycin producer.</title>
        <authorList>
            <person name="Holmes N.A."/>
            <person name="Devine R."/>
            <person name="Qin Z."/>
            <person name="Seipke R.F."/>
            <person name="Wilkinson B."/>
            <person name="Hutchings M.I."/>
        </authorList>
    </citation>
    <scope>NUCLEOTIDE SEQUENCE [LARGE SCALE GENOMIC DNA]</scope>
    <source>
        <strain evidence="4 5">KY5</strain>
    </source>
</reference>
<dbReference type="KEGG" id="sfk:KY5_6072"/>
<feature type="region of interest" description="Disordered" evidence="2">
    <location>
        <begin position="1010"/>
        <end position="1034"/>
    </location>
</feature>
<proteinExistence type="predicted"/>
<dbReference type="NCBIfam" id="TIGR03696">
    <property type="entry name" value="Rhs_assc_core"/>
    <property type="match status" value="1"/>
</dbReference>
<dbReference type="NCBIfam" id="TIGR01643">
    <property type="entry name" value="YD_repeat_2x"/>
    <property type="match status" value="2"/>
</dbReference>
<dbReference type="Pfam" id="PF25023">
    <property type="entry name" value="TEN_YD-shell"/>
    <property type="match status" value="1"/>
</dbReference>
<dbReference type="PANTHER" id="PTHR32305">
    <property type="match status" value="1"/>
</dbReference>
<dbReference type="Gene3D" id="2.180.10.10">
    <property type="entry name" value="RHS repeat-associated core"/>
    <property type="match status" value="1"/>
</dbReference>
<dbReference type="PANTHER" id="PTHR32305:SF17">
    <property type="entry name" value="TRNA NUCLEASE WAPA"/>
    <property type="match status" value="1"/>
</dbReference>
<dbReference type="InterPro" id="IPR006530">
    <property type="entry name" value="YD"/>
</dbReference>
<evidence type="ECO:0000313" key="5">
    <source>
        <dbReference type="Proteomes" id="UP000221011"/>
    </source>
</evidence>
<evidence type="ECO:0000313" key="4">
    <source>
        <dbReference type="EMBL" id="ATL31090.1"/>
    </source>
</evidence>
<dbReference type="InterPro" id="IPR050708">
    <property type="entry name" value="T6SS_VgrG/RHS"/>
</dbReference>
<accession>A0A291QH01</accession>
<feature type="region of interest" description="Disordered" evidence="2">
    <location>
        <begin position="1220"/>
        <end position="1243"/>
    </location>
</feature>
<evidence type="ECO:0000256" key="2">
    <source>
        <dbReference type="SAM" id="MobiDB-lite"/>
    </source>
</evidence>
<dbReference type="InterPro" id="IPR031325">
    <property type="entry name" value="RHS_repeat"/>
</dbReference>
<dbReference type="Proteomes" id="UP000221011">
    <property type="component" value="Chromosome"/>
</dbReference>
<feature type="region of interest" description="Disordered" evidence="2">
    <location>
        <begin position="1622"/>
        <end position="1650"/>
    </location>
</feature>
<keyword evidence="5" id="KW-1185">Reference proteome</keyword>
<sequence length="2094" mass="225445">MRASSLINSGSRPARSDRRRRRTRRVVTTLTATALLSGLLTAETLAMTRLSLRELQSTKPVPVTPVEGGKATSGDEAGKKAWRSVPDAAWPEPGSGSVELSAPGEKPGKKKELTAGSLPVDIASVKNSVSGEVTVEVLDRKSTEKAGVSGVLLSVESGGGDAELGVDYSSFRNALGADWGSRLTLARVPECALTGSGKGDCAAVPVESVRNDADQRMVSARVDLGESESPKKDSPKAPARKARSLFAVQAAPSGASGGGGDFRATPLSPSGSWEAGDSSGGFSWSYDLQTPDVPGDMGPELSLGYSSSSVDGRTAATNNQANNVGDGWSLEPGFVERRYTSCNADMKGGNNKAKNGDLCWGGDNAVLSLGGSTTELVRDDTTGAWKPQHDDGSKVELVKDAARGNGDNDGEYWKVTDTAGVQYFFGYHKLPGWSTGKATTDSTWTVPVYGNHAGEPCRKDAFADSWCQQGWRWNLDYVVTPHGDAMAYYWGKEQNRYGRDVSLSTGKSTATPYTRGGYLKKIEYGLRSTDLYTGTPAAKVTLTTAERCLATSSFDCAATKFTAANAKHWPDVPFDQHCKSGDECKNRYSPSFWSRKRVTGITTEVRAGSGYQKVDSWKLTHSFPSTGDGSSPALWLKSVQRTGHTGGTAETMPAVTFRGTQLANRVDKTGDGIPPLIRYRVHAVDTESGGTIGVTYSAPECSAKSLPAEEGNTKRCYPVYWTSPDSPGADYKPTKDWFHTYVVTQVREEDNVGGAPAKQTDYTYLGGAAWAKTEDEFTEAKYRTHADFRGYGHVRTETGTGTDGAKLRTETRYFRGIPGAKVKDSEGVEATDHPVFAGMTRDEATYEGGKLIEASASLPWKSAATATRKREGLPALQSFLADDNGTETTRTAVGDSWRRTKVERTYDSYGMLATESDHGDTAKAGDETCSTTTYARNTKANLVELAASVKTVATACGTAPNLPGDLVSEKRTYFDDSTTLGAAPTKGDVTRADEQNAAGTGFLTVERNKTDQHGRTTESTDATGAKTTTTFTPLTGYAPTKTVVTNALGHTETTESDPGRGLPTVKVDANGKRTDSTYDGMGRVTRAWEPGWPKAANPETPSKQFAYTVAKTKPTVVTTKTLRHGGAYRTEYAFFDGLLRERETQAPSANGVGRVIGEKRYDSRGLEWKTYDAYYATGDASDQLVTGDDTKAPDATRTLYDGVGRPTAQISEKYGDEVTRTTTSYGGDRTTVVPPKGDTATTTVTDVQDRTTELIQYTDADRTATQSTRYTYTPSGKQRTVTDPTGAKWTYTYDHRDRVTRTDDPDRGVTSATYDDADRPLTSTDARGTTLSTTYDVLGRKTAMKKGKTVLSSWTWDTVAKGQLAKSTRIEGGQEYTSETTALDDRYQPTATKVTIPEREGALAGSHQWTYGYNARTGLLDWTRQPALPGQAAERVTNRYGSGLPYDQLVKTGPTAPLLVNNITYDPFGRALRTEYGSKGRHVWDTKEYDEHTGNLIRTTTDRETGPARIDDVRYGFDVAGNIDKLVTASGQDEQRSVDTQCFTTDALRRITNAWTATDSCTAKPDADGGEGGKKPKVGGPDAYWHSFTYDAIGNRRTETQHKVDGDPLATHDLKRTYSYGEKGAGKRQLTSVSNETGGEKHQDTYGYDKAGNTTSRAAGGRAQDLSWDAEGHLAKVVEAGRTTEYVYSADGNRILSKTADAITLSLPGGNEVTLNKDGTKSSARYYTAGDETVAVKTGGEVSVLLSDHLGTATVAVVLGAGQAITRRKSHIFGGQRTAQSVNWPGTRGFVGGTTDNTGLTHLGAREYDPSLGRFVSVDPIMDTADPQQMHGYTYGNNNPVIHADPDGKFFASFVKRIKKAIKKIVKTVVRAVKRYTRWYGRLKPYQKQQVRIANASRGISNKFYDGIDKARAKAKADAAAREAQKRQDAERRRKDSLWGNIKKGEFGEAWNKSGGKVVSHVGDHWRGYAEGAGFVVCVVGSIGACAVAGGVVVAAKFGADWYTHDRGYAWERGKGNTRGYLIGLGLGAAGGKALTHFGKMNGVGRYLPAGRHAAGIPQHALRVDRLYQGATYGVNTGLGQAGCGTTINAPRWC</sequence>
<feature type="region of interest" description="Disordered" evidence="2">
    <location>
        <begin position="1300"/>
        <end position="1325"/>
    </location>
</feature>
<keyword evidence="1" id="KW-0677">Repeat</keyword>
<evidence type="ECO:0000259" key="3">
    <source>
        <dbReference type="Pfam" id="PF25023"/>
    </source>
</evidence>
<feature type="compositionally biased region" description="Low complexity" evidence="2">
    <location>
        <begin position="1019"/>
        <end position="1034"/>
    </location>
</feature>
<feature type="compositionally biased region" description="Basic and acidic residues" evidence="2">
    <location>
        <begin position="1565"/>
        <end position="1574"/>
    </location>
</feature>
<feature type="compositionally biased region" description="Polar residues" evidence="2">
    <location>
        <begin position="1"/>
        <end position="11"/>
    </location>
</feature>
<protein>
    <recommendedName>
        <fullName evidence="3">Teneurin-like YD-shell domain-containing protein</fullName>
    </recommendedName>
</protein>
<dbReference type="InterPro" id="IPR056823">
    <property type="entry name" value="TEN-like_YD-shell"/>
</dbReference>
<feature type="region of interest" description="Disordered" evidence="2">
    <location>
        <begin position="220"/>
        <end position="309"/>
    </location>
</feature>
<evidence type="ECO:0000256" key="1">
    <source>
        <dbReference type="ARBA" id="ARBA00022737"/>
    </source>
</evidence>